<comment type="subcellular location">
    <subcellularLocation>
        <location evidence="1">Lysosome</location>
    </subcellularLocation>
</comment>
<evidence type="ECO:0000256" key="2">
    <source>
        <dbReference type="ARBA" id="ARBA00007401"/>
    </source>
</evidence>
<keyword evidence="10" id="KW-1185">Reference proteome</keyword>
<dbReference type="Gene3D" id="2.60.120.260">
    <property type="entry name" value="Galactose-binding domain-like"/>
    <property type="match status" value="1"/>
</dbReference>
<keyword evidence="5" id="KW-0326">Glycosidase</keyword>
<evidence type="ECO:0000313" key="9">
    <source>
        <dbReference type="Ensembl" id="ENSAOWP00000006888.1"/>
    </source>
</evidence>
<dbReference type="InterPro" id="IPR006103">
    <property type="entry name" value="Glyco_hydro_2_cat"/>
</dbReference>
<dbReference type="GO" id="GO:0005764">
    <property type="term" value="C:lysosome"/>
    <property type="evidence" value="ECO:0007669"/>
    <property type="project" value="UniProtKB-SubCell"/>
</dbReference>
<dbReference type="InterPro" id="IPR023232">
    <property type="entry name" value="Glyco_hydro_2_AS"/>
</dbReference>
<dbReference type="AlphaFoldDB" id="A0A8B9PAX0"/>
<dbReference type="InterPro" id="IPR008979">
    <property type="entry name" value="Galactose-bd-like_sf"/>
</dbReference>
<feature type="region of interest" description="Disordered" evidence="6">
    <location>
        <begin position="299"/>
        <end position="338"/>
    </location>
</feature>
<dbReference type="FunFam" id="2.60.120.260:FF:000027">
    <property type="entry name" value="Beta-glucuronidase"/>
    <property type="match status" value="1"/>
</dbReference>
<organism evidence="9 10">
    <name type="scientific">Apteryx owenii</name>
    <name type="common">Little spotted kiwi</name>
    <dbReference type="NCBI Taxonomy" id="8824"/>
    <lineage>
        <taxon>Eukaryota</taxon>
        <taxon>Metazoa</taxon>
        <taxon>Chordata</taxon>
        <taxon>Craniata</taxon>
        <taxon>Vertebrata</taxon>
        <taxon>Euteleostomi</taxon>
        <taxon>Archelosauria</taxon>
        <taxon>Archosauria</taxon>
        <taxon>Dinosauria</taxon>
        <taxon>Saurischia</taxon>
        <taxon>Theropoda</taxon>
        <taxon>Coelurosauria</taxon>
        <taxon>Aves</taxon>
        <taxon>Palaeognathae</taxon>
        <taxon>Apterygiformes</taxon>
        <taxon>Apterygidae</taxon>
        <taxon>Apteryx</taxon>
    </lineage>
</organism>
<dbReference type="GO" id="GO:0004566">
    <property type="term" value="F:beta-glucuronidase activity"/>
    <property type="evidence" value="ECO:0007669"/>
    <property type="project" value="TreeGrafter"/>
</dbReference>
<name>A0A8B9PAX0_APTOW</name>
<evidence type="ECO:0000259" key="7">
    <source>
        <dbReference type="Pfam" id="PF02836"/>
    </source>
</evidence>
<feature type="domain" description="Glycosyl hydrolases family 2 sugar binding" evidence="8">
    <location>
        <begin position="12"/>
        <end position="148"/>
    </location>
</feature>
<evidence type="ECO:0000256" key="1">
    <source>
        <dbReference type="ARBA" id="ARBA00004371"/>
    </source>
</evidence>
<dbReference type="PRINTS" id="PR00132">
    <property type="entry name" value="GLHYDRLASE2"/>
</dbReference>
<dbReference type="GO" id="GO:0019391">
    <property type="term" value="P:glucuronoside catabolic process"/>
    <property type="evidence" value="ECO:0007669"/>
    <property type="project" value="TreeGrafter"/>
</dbReference>
<dbReference type="Ensembl" id="ENSAOWT00000007789.1">
    <property type="protein sequence ID" value="ENSAOWP00000006888.1"/>
    <property type="gene ID" value="ENSAOWG00000004728.1"/>
</dbReference>
<feature type="compositionally biased region" description="Low complexity" evidence="6">
    <location>
        <begin position="299"/>
        <end position="333"/>
    </location>
</feature>
<feature type="domain" description="Glycoside hydrolase family 2 catalytic" evidence="7">
    <location>
        <begin position="326"/>
        <end position="551"/>
    </location>
</feature>
<dbReference type="Pfam" id="PF02837">
    <property type="entry name" value="Glyco_hydro_2_N"/>
    <property type="match status" value="1"/>
</dbReference>
<keyword evidence="4" id="KW-0458">Lysosome</keyword>
<dbReference type="PANTHER" id="PTHR10066">
    <property type="entry name" value="BETA-GLUCURONIDASE"/>
    <property type="match status" value="1"/>
</dbReference>
<dbReference type="FunFam" id="3.20.20.80:FF:000080">
    <property type="entry name" value="Beta-glucuronidase UidA"/>
    <property type="match status" value="1"/>
</dbReference>
<dbReference type="InterPro" id="IPR006101">
    <property type="entry name" value="Glyco_hydro_2"/>
</dbReference>
<reference evidence="9" key="2">
    <citation type="submission" date="2025-09" db="UniProtKB">
        <authorList>
            <consortium name="Ensembl"/>
        </authorList>
    </citation>
    <scope>IDENTIFICATION</scope>
</reference>
<sequence length="568" mass="64131">MPVPASFNDITQDPNLENYIGWVWYEKEVLLPRRWLQDDLNTRVVLRFGSAHYYSIVWVDGVQVAEHEGGHLPFEADISSVVQGSPGIPCRITVAINNTLTPHTLPPGSIQYMNDVSKYPKNYFVQNIKFDFFNYAGIHRPVVLYTTPSVYIDDITVTTTSSESVAMVQYQVSVVGSALYSLSLSLRDQEGKVVATGDGPAGELKVLDPNLWWPYLMHENPGYRYSLEKDWLGQYMGRDIAKAASRVSEEPAADLFHILCHAVSFLPTLCKTGSASIAQAWRTVVSSCRRRRTGRCWRTSTRSRLASAPSASPARSSSSTGSPSTSMGSTSTRTRTESFGNKSLQHHLVVMEELVRRDKNRPSVVMWSVANEPASQLPPAAYYFKTVIAHTKALDPSRPVTFVTDVNYALDHGAPYVDVICVNSYFSWYHDPGHLEVIPLQLTTQFENWYKTYQKPIIQSEYGADSVPGLHSDPPLMFSEEYQKAMLKEYHSVFDKKRKEYVIGELIWNFADFMTNQGTTRVLGNKKGIFTRQRQPKSAAFVLRERYWKIANESSCLPPITKSHICFL</sequence>
<dbReference type="GO" id="GO:0030246">
    <property type="term" value="F:carbohydrate binding"/>
    <property type="evidence" value="ECO:0007669"/>
    <property type="project" value="TreeGrafter"/>
</dbReference>
<dbReference type="GO" id="GO:0005975">
    <property type="term" value="P:carbohydrate metabolic process"/>
    <property type="evidence" value="ECO:0007669"/>
    <property type="project" value="InterPro"/>
</dbReference>
<dbReference type="InterPro" id="IPR017853">
    <property type="entry name" value="GH"/>
</dbReference>
<dbReference type="SUPFAM" id="SSF51445">
    <property type="entry name" value="(Trans)glycosidases"/>
    <property type="match status" value="1"/>
</dbReference>
<dbReference type="PROSITE" id="PS00608">
    <property type="entry name" value="GLYCOSYL_HYDROL_F2_2"/>
    <property type="match status" value="1"/>
</dbReference>
<dbReference type="Gene3D" id="2.60.40.10">
    <property type="entry name" value="Immunoglobulins"/>
    <property type="match status" value="1"/>
</dbReference>
<evidence type="ECO:0000256" key="4">
    <source>
        <dbReference type="ARBA" id="ARBA00023228"/>
    </source>
</evidence>
<evidence type="ECO:0000256" key="6">
    <source>
        <dbReference type="SAM" id="MobiDB-lite"/>
    </source>
</evidence>
<dbReference type="Pfam" id="PF02836">
    <property type="entry name" value="Glyco_hydro_2_C"/>
    <property type="match status" value="1"/>
</dbReference>
<keyword evidence="3" id="KW-0378">Hydrolase</keyword>
<dbReference type="InterPro" id="IPR036156">
    <property type="entry name" value="Beta-gal/glucu_dom_sf"/>
</dbReference>
<evidence type="ECO:0000259" key="8">
    <source>
        <dbReference type="Pfam" id="PF02837"/>
    </source>
</evidence>
<dbReference type="SUPFAM" id="SSF49785">
    <property type="entry name" value="Galactose-binding domain-like"/>
    <property type="match status" value="1"/>
</dbReference>
<dbReference type="PANTHER" id="PTHR10066:SF67">
    <property type="entry name" value="BETA-GLUCURONIDASE"/>
    <property type="match status" value="1"/>
</dbReference>
<comment type="similarity">
    <text evidence="2">Belongs to the glycosyl hydrolase 2 family.</text>
</comment>
<dbReference type="InterPro" id="IPR006104">
    <property type="entry name" value="Glyco_hydro_2_N"/>
</dbReference>
<evidence type="ECO:0000256" key="5">
    <source>
        <dbReference type="ARBA" id="ARBA00023295"/>
    </source>
</evidence>
<accession>A0A8B9PAX0</accession>
<evidence type="ECO:0000256" key="3">
    <source>
        <dbReference type="ARBA" id="ARBA00022801"/>
    </source>
</evidence>
<dbReference type="GO" id="GO:0005615">
    <property type="term" value="C:extracellular space"/>
    <property type="evidence" value="ECO:0007669"/>
    <property type="project" value="TreeGrafter"/>
</dbReference>
<dbReference type="Gene3D" id="3.20.20.80">
    <property type="entry name" value="Glycosidases"/>
    <property type="match status" value="1"/>
</dbReference>
<proteinExistence type="inferred from homology"/>
<dbReference type="SUPFAM" id="SSF49303">
    <property type="entry name" value="beta-Galactosidase/glucuronidase domain"/>
    <property type="match status" value="1"/>
</dbReference>
<reference evidence="9" key="1">
    <citation type="submission" date="2025-08" db="UniProtKB">
        <authorList>
            <consortium name="Ensembl"/>
        </authorList>
    </citation>
    <scope>IDENTIFICATION</scope>
</reference>
<protein>
    <submittedName>
        <fullName evidence="9">Glucuronidase beta</fullName>
    </submittedName>
</protein>
<evidence type="ECO:0000313" key="10">
    <source>
        <dbReference type="Proteomes" id="UP000694424"/>
    </source>
</evidence>
<dbReference type="Proteomes" id="UP000694424">
    <property type="component" value="Unplaced"/>
</dbReference>
<dbReference type="FunFam" id="2.60.40.10:FF:000628">
    <property type="entry name" value="Beta-glucuronidase"/>
    <property type="match status" value="1"/>
</dbReference>
<dbReference type="InterPro" id="IPR013783">
    <property type="entry name" value="Ig-like_fold"/>
</dbReference>